<reference evidence="3" key="1">
    <citation type="submission" date="2017-03" db="EMBL/GenBank/DDBJ databases">
        <title>Phytopthora megakarya and P. palmivora, two closely related causual agents of cacao black pod achieved similar genome size and gene model numbers by different mechanisms.</title>
        <authorList>
            <person name="Ali S."/>
            <person name="Shao J."/>
            <person name="Larry D.J."/>
            <person name="Kronmiller B."/>
            <person name="Shen D."/>
            <person name="Strem M.D."/>
            <person name="Melnick R.L."/>
            <person name="Guiltinan M.J."/>
            <person name="Tyler B.M."/>
            <person name="Meinhardt L.W."/>
            <person name="Bailey B.A."/>
        </authorList>
    </citation>
    <scope>NUCLEOTIDE SEQUENCE [LARGE SCALE GENOMIC DNA]</scope>
    <source>
        <strain evidence="3">zdho120</strain>
    </source>
</reference>
<keyword evidence="3" id="KW-1185">Reference proteome</keyword>
<keyword evidence="1" id="KW-0175">Coiled coil</keyword>
<evidence type="ECO:0000256" key="1">
    <source>
        <dbReference type="SAM" id="Coils"/>
    </source>
</evidence>
<gene>
    <name evidence="2" type="ORF">PHMEG_00015433</name>
</gene>
<accession>A0A225W1E7</accession>
<evidence type="ECO:0000313" key="3">
    <source>
        <dbReference type="Proteomes" id="UP000198211"/>
    </source>
</evidence>
<feature type="coiled-coil region" evidence="1">
    <location>
        <begin position="65"/>
        <end position="92"/>
    </location>
</feature>
<dbReference type="AlphaFoldDB" id="A0A225W1E7"/>
<organism evidence="2 3">
    <name type="scientific">Phytophthora megakarya</name>
    <dbReference type="NCBI Taxonomy" id="4795"/>
    <lineage>
        <taxon>Eukaryota</taxon>
        <taxon>Sar</taxon>
        <taxon>Stramenopiles</taxon>
        <taxon>Oomycota</taxon>
        <taxon>Peronosporomycetes</taxon>
        <taxon>Peronosporales</taxon>
        <taxon>Peronosporaceae</taxon>
        <taxon>Phytophthora</taxon>
    </lineage>
</organism>
<proteinExistence type="predicted"/>
<sequence length="506" mass="57037">MTINKAQGQSIHHVGIYLESPVFAHGQLYVALSALSRVISRKVIKIAVDPEMIDEDDNRHLWAEVDRLKTQVQELRAANRLAQEERARTSELLASVVTRAQLDAALSTKVSLALVDAQLIAVRSEMRTHLEQKADLTSLVTLQSSKLDVSVFEANAWDLNKFRTAMEQHVRDLFATFAAQVESQVSMKLGIEDFNRVFNPEETGQKATLETAALRISKMTDQLESLSNYMSGDRQRQRQVAELNVNMLDLTRKQTATRNSIVQLESVEQVTTAQLRVLDEQTNHVIANLQSLTATLSGLQSQTQTDKHAQDARQARLLHNMKQLETRTQHLVKTLSDLNEFAHSGLVDAIDAKLKTNDEKLQKDLTKTNTTSGLHTQQLNQRMNKINDTLLQHKEHLAQLDACMRKLAGVLRETRGELNDVKGPLATLVTNLHEENVAILQEIERSQVRTTTTSYYLSAIANHRHQMENDVQDGTRNIMLDYQHLKKFSSICPVAVSAIIIIQRLL</sequence>
<dbReference type="OrthoDB" id="68215at2759"/>
<dbReference type="SUPFAM" id="SSF52540">
    <property type="entry name" value="P-loop containing nucleoside triphosphate hydrolases"/>
    <property type="match status" value="1"/>
</dbReference>
<comment type="caution">
    <text evidence="2">The sequence shown here is derived from an EMBL/GenBank/DDBJ whole genome shotgun (WGS) entry which is preliminary data.</text>
</comment>
<protein>
    <submittedName>
        <fullName evidence="2">Uncharacterized protein</fullName>
    </submittedName>
</protein>
<name>A0A225W1E7_9STRA</name>
<dbReference type="EMBL" id="NBNE01002098">
    <property type="protein sequence ID" value="OWZ11533.1"/>
    <property type="molecule type" value="Genomic_DNA"/>
</dbReference>
<dbReference type="Proteomes" id="UP000198211">
    <property type="component" value="Unassembled WGS sequence"/>
</dbReference>
<evidence type="ECO:0000313" key="2">
    <source>
        <dbReference type="EMBL" id="OWZ11533.1"/>
    </source>
</evidence>
<dbReference type="InterPro" id="IPR027417">
    <property type="entry name" value="P-loop_NTPase"/>
</dbReference>